<sequence>MLNNKCYALLVFFAACFVAPFVTYPGMRRMTRLAGDEKSGAIRSTYC</sequence>
<name>A0ABY5MKL8_9HYPH</name>
<keyword evidence="1" id="KW-0472">Membrane</keyword>
<evidence type="ECO:0000313" key="2">
    <source>
        <dbReference type="EMBL" id="UUP18545.1"/>
    </source>
</evidence>
<organism evidence="2 3">
    <name type="scientific">Nitratireductor thuwali</name>
    <dbReference type="NCBI Taxonomy" id="2267699"/>
    <lineage>
        <taxon>Bacteria</taxon>
        <taxon>Pseudomonadati</taxon>
        <taxon>Pseudomonadota</taxon>
        <taxon>Alphaproteobacteria</taxon>
        <taxon>Hyphomicrobiales</taxon>
        <taxon>Phyllobacteriaceae</taxon>
        <taxon>Nitratireductor</taxon>
    </lineage>
</organism>
<dbReference type="PROSITE" id="PS51257">
    <property type="entry name" value="PROKAR_LIPOPROTEIN"/>
    <property type="match status" value="1"/>
</dbReference>
<keyword evidence="1" id="KW-0812">Transmembrane</keyword>
<evidence type="ECO:0000256" key="1">
    <source>
        <dbReference type="SAM" id="Phobius"/>
    </source>
</evidence>
<keyword evidence="3" id="KW-1185">Reference proteome</keyword>
<evidence type="ECO:0000313" key="3">
    <source>
        <dbReference type="Proteomes" id="UP001342418"/>
    </source>
</evidence>
<accession>A0ABY5MKL8</accession>
<reference evidence="2 3" key="1">
    <citation type="submission" date="2018-07" db="EMBL/GenBank/DDBJ databases">
        <title>Genome sequence of Nitratireductor thuwali#1536.</title>
        <authorList>
            <person name="Michoud G."/>
            <person name="Merlino G."/>
            <person name="Sefrji F.O."/>
            <person name="Daffonchio D."/>
        </authorList>
    </citation>
    <scope>NUCLEOTIDE SEQUENCE [LARGE SCALE GENOMIC DNA]</scope>
    <source>
        <strain evidence="3">Nit1536</strain>
    </source>
</reference>
<feature type="transmembrane region" description="Helical" evidence="1">
    <location>
        <begin position="6"/>
        <end position="24"/>
    </location>
</feature>
<keyword evidence="1" id="KW-1133">Transmembrane helix</keyword>
<proteinExistence type="predicted"/>
<protein>
    <submittedName>
        <fullName evidence="2">Uncharacterized protein</fullName>
    </submittedName>
</protein>
<dbReference type="EMBL" id="CP030941">
    <property type="protein sequence ID" value="UUP18545.1"/>
    <property type="molecule type" value="Genomic_DNA"/>
</dbReference>
<dbReference type="Proteomes" id="UP001342418">
    <property type="component" value="Chromosome"/>
</dbReference>
<gene>
    <name evidence="2" type="ORF">NTH_03028</name>
</gene>